<accession>A0A8S0PV79</accession>
<name>A0A8S0PV79_OLEEU</name>
<dbReference type="EMBL" id="CACTIH010000230">
    <property type="protein sequence ID" value="CAA2957630.1"/>
    <property type="molecule type" value="Genomic_DNA"/>
</dbReference>
<dbReference type="Gramene" id="OE9A081485T1">
    <property type="protein sequence ID" value="OE9A081485C1"/>
    <property type="gene ID" value="OE9A081485"/>
</dbReference>
<dbReference type="AlphaFoldDB" id="A0A8S0PV79"/>
<protein>
    <submittedName>
        <fullName evidence="1">Uncharacterized protein</fullName>
    </submittedName>
</protein>
<organism evidence="1 2">
    <name type="scientific">Olea europaea subsp. europaea</name>
    <dbReference type="NCBI Taxonomy" id="158383"/>
    <lineage>
        <taxon>Eukaryota</taxon>
        <taxon>Viridiplantae</taxon>
        <taxon>Streptophyta</taxon>
        <taxon>Embryophyta</taxon>
        <taxon>Tracheophyta</taxon>
        <taxon>Spermatophyta</taxon>
        <taxon>Magnoliopsida</taxon>
        <taxon>eudicotyledons</taxon>
        <taxon>Gunneridae</taxon>
        <taxon>Pentapetalae</taxon>
        <taxon>asterids</taxon>
        <taxon>lamiids</taxon>
        <taxon>Lamiales</taxon>
        <taxon>Oleaceae</taxon>
        <taxon>Oleeae</taxon>
        <taxon>Olea</taxon>
    </lineage>
</organism>
<evidence type="ECO:0000313" key="2">
    <source>
        <dbReference type="Proteomes" id="UP000594638"/>
    </source>
</evidence>
<comment type="caution">
    <text evidence="1">The sequence shown here is derived from an EMBL/GenBank/DDBJ whole genome shotgun (WGS) entry which is preliminary data.</text>
</comment>
<dbReference type="Proteomes" id="UP000594638">
    <property type="component" value="Unassembled WGS sequence"/>
</dbReference>
<gene>
    <name evidence="1" type="ORF">OLEA9_A081485</name>
</gene>
<feature type="non-terminal residue" evidence="1">
    <location>
        <position position="1"/>
    </location>
</feature>
<reference evidence="1 2" key="1">
    <citation type="submission" date="2019-12" db="EMBL/GenBank/DDBJ databases">
        <authorList>
            <person name="Alioto T."/>
            <person name="Alioto T."/>
            <person name="Gomez Garrido J."/>
        </authorList>
    </citation>
    <scope>NUCLEOTIDE SEQUENCE [LARGE SCALE GENOMIC DNA]</scope>
</reference>
<keyword evidence="2" id="KW-1185">Reference proteome</keyword>
<evidence type="ECO:0000313" key="1">
    <source>
        <dbReference type="EMBL" id="CAA2957630.1"/>
    </source>
</evidence>
<proteinExistence type="predicted"/>
<sequence>DIDAKVDNVLGDDDTFNAVITHVMEGLAEQFISSPNEVADRVEGNISGFADTTGSNGKLPFSSPFEISWFMN</sequence>